<feature type="transmembrane region" description="Helical" evidence="1">
    <location>
        <begin position="167"/>
        <end position="187"/>
    </location>
</feature>
<dbReference type="RefSeq" id="XP_012654361.1">
    <property type="nucleotide sequence ID" value="XM_012798907.1"/>
</dbReference>
<name>W7X6W9_TETTS</name>
<reference evidence="3" key="1">
    <citation type="journal article" date="2006" name="PLoS Biol.">
        <title>Macronuclear genome sequence of the ciliate Tetrahymena thermophila, a model eukaryote.</title>
        <authorList>
            <person name="Eisen J.A."/>
            <person name="Coyne R.S."/>
            <person name="Wu M."/>
            <person name="Wu D."/>
            <person name="Thiagarajan M."/>
            <person name="Wortman J.R."/>
            <person name="Badger J.H."/>
            <person name="Ren Q."/>
            <person name="Amedeo P."/>
            <person name="Jones K.M."/>
            <person name="Tallon L.J."/>
            <person name="Delcher A.L."/>
            <person name="Salzberg S.L."/>
            <person name="Silva J.C."/>
            <person name="Haas B.J."/>
            <person name="Majoros W.H."/>
            <person name="Farzad M."/>
            <person name="Carlton J.M."/>
            <person name="Smith R.K. Jr."/>
            <person name="Garg J."/>
            <person name="Pearlman R.E."/>
            <person name="Karrer K.M."/>
            <person name="Sun L."/>
            <person name="Manning G."/>
            <person name="Elde N.C."/>
            <person name="Turkewitz A.P."/>
            <person name="Asai D.J."/>
            <person name="Wilkes D.E."/>
            <person name="Wang Y."/>
            <person name="Cai H."/>
            <person name="Collins K."/>
            <person name="Stewart B.A."/>
            <person name="Lee S.R."/>
            <person name="Wilamowska K."/>
            <person name="Weinberg Z."/>
            <person name="Ruzzo W.L."/>
            <person name="Wloga D."/>
            <person name="Gaertig J."/>
            <person name="Frankel J."/>
            <person name="Tsao C.-C."/>
            <person name="Gorovsky M.A."/>
            <person name="Keeling P.J."/>
            <person name="Waller R.F."/>
            <person name="Patron N.J."/>
            <person name="Cherry J.M."/>
            <person name="Stover N.A."/>
            <person name="Krieger C.J."/>
            <person name="del Toro C."/>
            <person name="Ryder H.F."/>
            <person name="Williamson S.C."/>
            <person name="Barbeau R.A."/>
            <person name="Hamilton E.P."/>
            <person name="Orias E."/>
        </authorList>
    </citation>
    <scope>NUCLEOTIDE SEQUENCE [LARGE SCALE GENOMIC DNA]</scope>
    <source>
        <strain evidence="3">SB210</strain>
    </source>
</reference>
<dbReference type="KEGG" id="tet:TTHERM_000923209"/>
<dbReference type="EMBL" id="GG662607">
    <property type="protein sequence ID" value="EWS73112.1"/>
    <property type="molecule type" value="Genomic_DNA"/>
</dbReference>
<sequence length="312" mass="37720">MDFLSGIPKICKKLTQFNEYSLNYQKSRKITYYMFLLIPQLLLASNRLDQKFLYQDFLLQQLLCYFIFFRKLFHQLIIFSQIKLCTLLSIQNLIIKCQLNFLCFLYLSVRIMKTCNQPFLEQMFQQIYSKQPHLQISETNQQSYLYQINIIKIPIFSLQNYFLRFQCLLLLYQIILFQTFLIIYLTFRIQISLFSKQNFCHSSLGNTDNDIISIYLLRGIYLRQSMLLLGDIPSFFIYYSQLSVIKSSSKLVTNLYQNHLFIFIQQIQSYHSIYFSPIYLLRHLLTLFRNVYQLILLYIIIWINNQNQRLNI</sequence>
<evidence type="ECO:0000313" key="2">
    <source>
        <dbReference type="EMBL" id="EWS73112.1"/>
    </source>
</evidence>
<keyword evidence="3" id="KW-1185">Reference proteome</keyword>
<protein>
    <submittedName>
        <fullName evidence="2">Transmembrane protein, putative</fullName>
    </submittedName>
</protein>
<keyword evidence="1 2" id="KW-0812">Transmembrane</keyword>
<dbReference type="Proteomes" id="UP000009168">
    <property type="component" value="Unassembled WGS sequence"/>
</dbReference>
<accession>W7X6W9</accession>
<dbReference type="AlphaFoldDB" id="W7X6W9"/>
<feature type="transmembrane region" description="Helical" evidence="1">
    <location>
        <begin position="287"/>
        <end position="304"/>
    </location>
</feature>
<gene>
    <name evidence="2" type="ORF">TTHERM_000923209</name>
</gene>
<dbReference type="InParanoid" id="W7X6W9"/>
<keyword evidence="1" id="KW-1133">Transmembrane helix</keyword>
<keyword evidence="1" id="KW-0472">Membrane</keyword>
<organism evidence="2 3">
    <name type="scientific">Tetrahymena thermophila (strain SB210)</name>
    <dbReference type="NCBI Taxonomy" id="312017"/>
    <lineage>
        <taxon>Eukaryota</taxon>
        <taxon>Sar</taxon>
        <taxon>Alveolata</taxon>
        <taxon>Ciliophora</taxon>
        <taxon>Intramacronucleata</taxon>
        <taxon>Oligohymenophorea</taxon>
        <taxon>Hymenostomatida</taxon>
        <taxon>Tetrahymenina</taxon>
        <taxon>Tetrahymenidae</taxon>
        <taxon>Tetrahymena</taxon>
    </lineage>
</organism>
<evidence type="ECO:0000256" key="1">
    <source>
        <dbReference type="SAM" id="Phobius"/>
    </source>
</evidence>
<evidence type="ECO:0000313" key="3">
    <source>
        <dbReference type="Proteomes" id="UP000009168"/>
    </source>
</evidence>
<proteinExistence type="predicted"/>
<dbReference type="GeneID" id="24441097"/>